<dbReference type="InterPro" id="IPR051600">
    <property type="entry name" value="Beta-PGM-like"/>
</dbReference>
<keyword evidence="5" id="KW-0119">Carbohydrate metabolism</keyword>
<keyword evidence="4" id="KW-0460">Magnesium</keyword>
<dbReference type="SUPFAM" id="SSF56784">
    <property type="entry name" value="HAD-like"/>
    <property type="match status" value="1"/>
</dbReference>
<keyword evidence="6" id="KW-0378">Hydrolase</keyword>
<dbReference type="SFLD" id="SFLDS00003">
    <property type="entry name" value="Haloacid_Dehalogenase"/>
    <property type="match status" value="1"/>
</dbReference>
<reference evidence="6" key="1">
    <citation type="submission" date="2006-06" db="EMBL/GenBank/DDBJ databases">
        <title>Complete sequence of Trichodesmium erythraeum IMS101.</title>
        <authorList>
            <consortium name="US DOE Joint Genome Institute"/>
            <person name="Copeland A."/>
            <person name="Lucas S."/>
            <person name="Lapidus A."/>
            <person name="Barry K."/>
            <person name="Detter J.C."/>
            <person name="Glavina del Rio T."/>
            <person name="Hammon N."/>
            <person name="Israni S."/>
            <person name="Dalin E."/>
            <person name="Tice H."/>
            <person name="Pitluck S."/>
            <person name="Kiss H."/>
            <person name="Munk A.C."/>
            <person name="Brettin T."/>
            <person name="Bruce D."/>
            <person name="Han C."/>
            <person name="Tapia R."/>
            <person name="Gilna P."/>
            <person name="Schmutz J."/>
            <person name="Larimer F."/>
            <person name="Land M."/>
            <person name="Hauser L."/>
            <person name="Kyrpides N."/>
            <person name="Kim E."/>
            <person name="Richardson P."/>
        </authorList>
    </citation>
    <scope>NUCLEOTIDE SEQUENCE [LARGE SCALE GENOMIC DNA]</scope>
    <source>
        <strain evidence="6">IMS101</strain>
    </source>
</reference>
<sequence length="228" mass="25277">MLKAILFDFDGTIANTEPLHYKTWKETLKDYGVETDPKFYKQHISGRTNPAIIQNLLPQLSPTEAEKVANEKEAKFREMAVSLQPLTGLLDFIKWIKYNKLQKAIVTNSPPENAKFLLGFLSLKDTFPLLISGAVMPVGKPDPAPYKLCLEKLKISPEEAIVFEDSPSGIQSAVGAGICTIGVASTHERGALVEAGAKISIKDFSDEQLNKIFPSWKISDMNYLKYSA</sequence>
<dbReference type="EMBL" id="CP000393">
    <property type="protein sequence ID" value="ABG49873.1"/>
    <property type="molecule type" value="Genomic_DNA"/>
</dbReference>
<dbReference type="Pfam" id="PF13419">
    <property type="entry name" value="HAD_2"/>
    <property type="match status" value="1"/>
</dbReference>
<dbReference type="SFLD" id="SFLDG01129">
    <property type="entry name" value="C1.5:_HAD__Beta-PGM__Phosphata"/>
    <property type="match status" value="1"/>
</dbReference>
<evidence type="ECO:0000256" key="5">
    <source>
        <dbReference type="ARBA" id="ARBA00023277"/>
    </source>
</evidence>
<gene>
    <name evidence="6" type="ordered locus">Tery_0409</name>
</gene>
<dbReference type="KEGG" id="ter:Tery_0409"/>
<dbReference type="InterPro" id="IPR041492">
    <property type="entry name" value="HAD_2"/>
</dbReference>
<proteinExistence type="inferred from homology"/>
<dbReference type="PANTHER" id="PTHR46193:SF18">
    <property type="entry name" value="HEXITOL PHOSPHATASE B"/>
    <property type="match status" value="1"/>
</dbReference>
<dbReference type="Gene3D" id="1.10.150.240">
    <property type="entry name" value="Putative phosphatase, domain 2"/>
    <property type="match status" value="1"/>
</dbReference>
<accession>Q119F1</accession>
<dbReference type="InterPro" id="IPR006439">
    <property type="entry name" value="HAD-SF_hydro_IA"/>
</dbReference>
<evidence type="ECO:0000313" key="6">
    <source>
        <dbReference type="EMBL" id="ABG49873.1"/>
    </source>
</evidence>
<protein>
    <submittedName>
        <fullName evidence="6">HAD-superfamily hydrolase, subfamily IA, variant 3</fullName>
    </submittedName>
</protein>
<keyword evidence="3" id="KW-0479">Metal-binding</keyword>
<evidence type="ECO:0000256" key="3">
    <source>
        <dbReference type="ARBA" id="ARBA00022723"/>
    </source>
</evidence>
<dbReference type="GO" id="GO:0046872">
    <property type="term" value="F:metal ion binding"/>
    <property type="evidence" value="ECO:0007669"/>
    <property type="project" value="UniProtKB-KW"/>
</dbReference>
<dbReference type="GO" id="GO:0016787">
    <property type="term" value="F:hydrolase activity"/>
    <property type="evidence" value="ECO:0007669"/>
    <property type="project" value="UniProtKB-KW"/>
</dbReference>
<dbReference type="RefSeq" id="WP_011610269.1">
    <property type="nucleotide sequence ID" value="NC_008312.1"/>
</dbReference>
<evidence type="ECO:0000256" key="2">
    <source>
        <dbReference type="ARBA" id="ARBA00006171"/>
    </source>
</evidence>
<evidence type="ECO:0000256" key="1">
    <source>
        <dbReference type="ARBA" id="ARBA00001946"/>
    </source>
</evidence>
<comment type="cofactor">
    <cofactor evidence="1">
        <name>Mg(2+)</name>
        <dbReference type="ChEBI" id="CHEBI:18420"/>
    </cofactor>
</comment>
<dbReference type="InterPro" id="IPR023198">
    <property type="entry name" value="PGP-like_dom2"/>
</dbReference>
<dbReference type="eggNOG" id="COG0637">
    <property type="taxonomic scope" value="Bacteria"/>
</dbReference>
<dbReference type="InterPro" id="IPR023214">
    <property type="entry name" value="HAD_sf"/>
</dbReference>
<dbReference type="HOGENOM" id="CLU_045011_13_4_3"/>
<dbReference type="AlphaFoldDB" id="Q119F1"/>
<name>Q119F1_TRIEI</name>
<dbReference type="Gene3D" id="3.40.50.1000">
    <property type="entry name" value="HAD superfamily/HAD-like"/>
    <property type="match status" value="1"/>
</dbReference>
<dbReference type="NCBIfam" id="TIGR01509">
    <property type="entry name" value="HAD-SF-IA-v3"/>
    <property type="match status" value="1"/>
</dbReference>
<organism evidence="6">
    <name type="scientific">Trichodesmium erythraeum (strain IMS101)</name>
    <dbReference type="NCBI Taxonomy" id="203124"/>
    <lineage>
        <taxon>Bacteria</taxon>
        <taxon>Bacillati</taxon>
        <taxon>Cyanobacteriota</taxon>
        <taxon>Cyanophyceae</taxon>
        <taxon>Oscillatoriophycideae</taxon>
        <taxon>Oscillatoriales</taxon>
        <taxon>Microcoleaceae</taxon>
        <taxon>Trichodesmium</taxon>
    </lineage>
</organism>
<evidence type="ECO:0000256" key="4">
    <source>
        <dbReference type="ARBA" id="ARBA00022842"/>
    </source>
</evidence>
<dbReference type="SFLD" id="SFLDG01135">
    <property type="entry name" value="C1.5.6:_HAD__Beta-PGM__Phospha"/>
    <property type="match status" value="1"/>
</dbReference>
<comment type="similarity">
    <text evidence="2">Belongs to the HAD-like hydrolase superfamily. CbbY/CbbZ/Gph/YieH family.</text>
</comment>
<dbReference type="PANTHER" id="PTHR46193">
    <property type="entry name" value="6-PHOSPHOGLUCONATE PHOSPHATASE"/>
    <property type="match status" value="1"/>
</dbReference>
<dbReference type="OrthoDB" id="9797743at2"/>
<dbReference type="InterPro" id="IPR036412">
    <property type="entry name" value="HAD-like_sf"/>
</dbReference>